<protein>
    <recommendedName>
        <fullName evidence="1">Abortive phage infection protein C-terminal domain-containing protein</fullName>
    </recommendedName>
</protein>
<name>A0A5P6AAG6_RAOPL</name>
<dbReference type="AlphaFoldDB" id="A0A5P6AAG6"/>
<feature type="domain" description="Abortive phage infection protein C-terminal" evidence="1">
    <location>
        <begin position="1"/>
        <end position="152"/>
    </location>
</feature>
<dbReference type="InterPro" id="IPR018891">
    <property type="entry name" value="AIPR_C"/>
</dbReference>
<proteinExistence type="predicted"/>
<evidence type="ECO:0000259" key="1">
    <source>
        <dbReference type="Pfam" id="PF10592"/>
    </source>
</evidence>
<dbReference type="Pfam" id="PF10592">
    <property type="entry name" value="AIPR"/>
    <property type="match status" value="1"/>
</dbReference>
<dbReference type="EMBL" id="CP029752">
    <property type="protein sequence ID" value="QFG76956.1"/>
    <property type="molecule type" value="Genomic_DNA"/>
</dbReference>
<organism evidence="2">
    <name type="scientific">Raoultella planticola</name>
    <name type="common">Klebsiella planticola</name>
    <dbReference type="NCBI Taxonomy" id="575"/>
    <lineage>
        <taxon>Bacteria</taxon>
        <taxon>Pseudomonadati</taxon>
        <taxon>Pseudomonadota</taxon>
        <taxon>Gammaproteobacteria</taxon>
        <taxon>Enterobacterales</taxon>
        <taxon>Enterobacteriaceae</taxon>
        <taxon>Klebsiella/Raoultella group</taxon>
        <taxon>Raoultella</taxon>
    </lineage>
</organism>
<accession>A0A5P6AAG6</accession>
<evidence type="ECO:0000313" key="2">
    <source>
        <dbReference type="EMBL" id="QFG76956.1"/>
    </source>
</evidence>
<sequence>MRTTIIESPERFFAYNNGISATAMNVSIESTADGQRLIAASDFQIINGGQTTASLSNTRHKDKSDLNAIFVQMKLTVIEKIPEEDATILIQDISRSSNSQNKVSDADFFSTHPFHIWIERCSQQLYARAIDGSQYDTKWFYERARGQYFQNKCT</sequence>
<reference evidence="2" key="1">
    <citation type="submission" date="2018-05" db="EMBL/GenBank/DDBJ databases">
        <title>Bacterial isolates from healthy term breastfed infants carrying antibiotic resistance genes.</title>
        <authorList>
            <person name="Casaburi G."/>
        </authorList>
    </citation>
    <scope>NUCLEOTIDE SEQUENCE [LARGE SCALE GENOMIC DNA]</scope>
    <source>
        <strain evidence="2">7084_4</strain>
    </source>
</reference>
<gene>
    <name evidence="2" type="ORF">DMB90_20265</name>
</gene>